<dbReference type="SMART" id="SM00448">
    <property type="entry name" value="REC"/>
    <property type="match status" value="1"/>
</dbReference>
<accession>A0A919AWN6</accession>
<dbReference type="InterPro" id="IPR003594">
    <property type="entry name" value="HATPase_dom"/>
</dbReference>
<dbReference type="InterPro" id="IPR036097">
    <property type="entry name" value="HisK_dim/P_sf"/>
</dbReference>
<dbReference type="CDD" id="cd00082">
    <property type="entry name" value="HisKA"/>
    <property type="match status" value="1"/>
</dbReference>
<dbReference type="PROSITE" id="PS50109">
    <property type="entry name" value="HIS_KIN"/>
    <property type="match status" value="1"/>
</dbReference>
<dbReference type="InterPro" id="IPR003661">
    <property type="entry name" value="HisK_dim/P_dom"/>
</dbReference>
<keyword evidence="5" id="KW-0472">Membrane</keyword>
<dbReference type="SUPFAM" id="SSF52172">
    <property type="entry name" value="CheY-like"/>
    <property type="match status" value="1"/>
</dbReference>
<reference evidence="8" key="2">
    <citation type="submission" date="2020-09" db="EMBL/GenBank/DDBJ databases">
        <authorList>
            <person name="Sun Q."/>
            <person name="Kim S."/>
        </authorList>
    </citation>
    <scope>NUCLEOTIDE SEQUENCE</scope>
    <source>
        <strain evidence="8">KCTC 42590</strain>
    </source>
</reference>
<proteinExistence type="predicted"/>
<dbReference type="EC" id="2.7.13.3" evidence="2"/>
<keyword evidence="8" id="KW-0808">Transferase</keyword>
<dbReference type="Gene3D" id="1.10.287.130">
    <property type="match status" value="1"/>
</dbReference>
<keyword evidence="9" id="KW-1185">Reference proteome</keyword>
<comment type="caution">
    <text evidence="8">The sequence shown here is derived from an EMBL/GenBank/DDBJ whole genome shotgun (WGS) entry which is preliminary data.</text>
</comment>
<dbReference type="SUPFAM" id="SSF55874">
    <property type="entry name" value="ATPase domain of HSP90 chaperone/DNA topoisomerase II/histidine kinase"/>
    <property type="match status" value="1"/>
</dbReference>
<keyword evidence="5" id="KW-0812">Transmembrane</keyword>
<feature type="domain" description="Response regulatory" evidence="7">
    <location>
        <begin position="685"/>
        <end position="800"/>
    </location>
</feature>
<dbReference type="InterPro" id="IPR001789">
    <property type="entry name" value="Sig_transdc_resp-reg_receiver"/>
</dbReference>
<evidence type="ECO:0000259" key="7">
    <source>
        <dbReference type="PROSITE" id="PS50110"/>
    </source>
</evidence>
<protein>
    <recommendedName>
        <fullName evidence="2">histidine kinase</fullName>
        <ecNumber evidence="2">2.7.13.3</ecNumber>
    </recommendedName>
</protein>
<keyword evidence="5" id="KW-1133">Transmembrane helix</keyword>
<dbReference type="PANTHER" id="PTHR43065">
    <property type="entry name" value="SENSOR HISTIDINE KINASE"/>
    <property type="match status" value="1"/>
</dbReference>
<dbReference type="EMBL" id="BNCI01000002">
    <property type="protein sequence ID" value="GHF27102.1"/>
    <property type="molecule type" value="Genomic_DNA"/>
</dbReference>
<reference evidence="8" key="1">
    <citation type="journal article" date="2014" name="Int. J. Syst. Evol. Microbiol.">
        <title>Complete genome sequence of Corynebacterium casei LMG S-19264T (=DSM 44701T), isolated from a smear-ripened cheese.</title>
        <authorList>
            <consortium name="US DOE Joint Genome Institute (JGI-PGF)"/>
            <person name="Walter F."/>
            <person name="Albersmeier A."/>
            <person name="Kalinowski J."/>
            <person name="Ruckert C."/>
        </authorList>
    </citation>
    <scope>NUCLEOTIDE SEQUENCE</scope>
    <source>
        <strain evidence="8">KCTC 42590</strain>
    </source>
</reference>
<dbReference type="Proteomes" id="UP000630923">
    <property type="component" value="Unassembled WGS sequence"/>
</dbReference>
<gene>
    <name evidence="8" type="ORF">GCM10017044_22680</name>
</gene>
<evidence type="ECO:0000256" key="1">
    <source>
        <dbReference type="ARBA" id="ARBA00000085"/>
    </source>
</evidence>
<dbReference type="PRINTS" id="PR00344">
    <property type="entry name" value="BCTRLSENSOR"/>
</dbReference>
<sequence>MDSRLPKANMALMEKEVNIAGLRLLTLALGGVLVAIGGGILSLYYVSGSAGIAWFSGALLLTAAGLFISLRQFDMPTGQAQLSDRVLIGSLMSMNRRATMISDLSGARVEANEAFTKLRPSRMRAGLVDLIPDEQSAKDLSELISEVRRKGEGEKEFPFQGDTEQSFRITGRRTGDFILWNVSINDEAGRLKREIELARDWAAPLLKQLDVGFVLEDKNGKILFANSVILKWLGKEHAEGVYPQSIRYDEETRSLMTARGQRVEAEVTQFPVMTRGTSENAGQYRLFTKPQSKPTLVPGIVTAENIMGPLADASPISTAVLTDDMKVKEFNLALGQHPAGREIAIGDSILNVIHPDDRSLVEDAIKNVQEGNVDIPPVDIRYNCQPERQGRVDFSSVLLNDVFSTVMYLTDKTQEKSLERQFVQAQKMQAVGQLAGGVAHDFNNLLTAIIGFCDLLLVRHDAGDQSFSDLIQIKQNANRAANLVRQLLAFSRQQTLRPKVLMVTDVIAELSNLLRRLIGETIELKVTHGRDLLPVKVDQGQLDQVIINLAVNARDAMPEGGKLEIRTSLVQYDSPILSKYEALDPSQYIMIEVIDTGHGIDPDNLAKIFEPFFTTKEVGQGTGLGLSTVYGIVKQTGGYVFVESKVGQGTTFMILLKAHEAQDVIEASTDHQEISVPMDLSGKGAILLVEDEDPVRMFAARALTNKGYTVHEAASGEKGLEILQSDDTKVDLLISDVVMPNMDGPTLVTEARKLNPNLPVIFISGYAEDLLRDNLEAEEFHFLPKPFSLKDLAETVKNILEERS</sequence>
<dbReference type="Pfam" id="PF00072">
    <property type="entry name" value="Response_reg"/>
    <property type="match status" value="1"/>
</dbReference>
<dbReference type="AlphaFoldDB" id="A0A919AWN6"/>
<dbReference type="FunFam" id="1.10.287.130:FF:000037">
    <property type="entry name" value="Hybrid sensor histidine kinase/response regulator"/>
    <property type="match status" value="1"/>
</dbReference>
<dbReference type="GO" id="GO:0000155">
    <property type="term" value="F:phosphorelay sensor kinase activity"/>
    <property type="evidence" value="ECO:0007669"/>
    <property type="project" value="InterPro"/>
</dbReference>
<dbReference type="Pfam" id="PF00512">
    <property type="entry name" value="HisKA"/>
    <property type="match status" value="1"/>
</dbReference>
<organism evidence="8 9">
    <name type="scientific">Kordiimonas sediminis</name>
    <dbReference type="NCBI Taxonomy" id="1735581"/>
    <lineage>
        <taxon>Bacteria</taxon>
        <taxon>Pseudomonadati</taxon>
        <taxon>Pseudomonadota</taxon>
        <taxon>Alphaproteobacteria</taxon>
        <taxon>Kordiimonadales</taxon>
        <taxon>Kordiimonadaceae</taxon>
        <taxon>Kordiimonas</taxon>
    </lineage>
</organism>
<dbReference type="RefSeq" id="WP_191253041.1">
    <property type="nucleotide sequence ID" value="NZ_BNCI01000002.1"/>
</dbReference>
<evidence type="ECO:0000256" key="4">
    <source>
        <dbReference type="PROSITE-ProRule" id="PRU00169"/>
    </source>
</evidence>
<evidence type="ECO:0000313" key="8">
    <source>
        <dbReference type="EMBL" id="GHF27102.1"/>
    </source>
</evidence>
<dbReference type="SMART" id="SM00388">
    <property type="entry name" value="HisKA"/>
    <property type="match status" value="1"/>
</dbReference>
<evidence type="ECO:0000256" key="5">
    <source>
        <dbReference type="SAM" id="Phobius"/>
    </source>
</evidence>
<feature type="domain" description="Histidine kinase" evidence="6">
    <location>
        <begin position="437"/>
        <end position="660"/>
    </location>
</feature>
<feature type="transmembrane region" description="Helical" evidence="5">
    <location>
        <begin position="52"/>
        <end position="70"/>
    </location>
</feature>
<dbReference type="InterPro" id="IPR005467">
    <property type="entry name" value="His_kinase_dom"/>
</dbReference>
<evidence type="ECO:0000256" key="2">
    <source>
        <dbReference type="ARBA" id="ARBA00012438"/>
    </source>
</evidence>
<evidence type="ECO:0000256" key="3">
    <source>
        <dbReference type="ARBA" id="ARBA00022553"/>
    </source>
</evidence>
<dbReference type="SUPFAM" id="SSF47384">
    <property type="entry name" value="Homodimeric domain of signal transducing histidine kinase"/>
    <property type="match status" value="1"/>
</dbReference>
<name>A0A919AWN6_9PROT</name>
<dbReference type="InterPro" id="IPR004358">
    <property type="entry name" value="Sig_transdc_His_kin-like_C"/>
</dbReference>
<evidence type="ECO:0000259" key="6">
    <source>
        <dbReference type="PROSITE" id="PS50109"/>
    </source>
</evidence>
<dbReference type="SMART" id="SM00387">
    <property type="entry name" value="HATPase_c"/>
    <property type="match status" value="1"/>
</dbReference>
<feature type="modified residue" description="4-aspartylphosphate" evidence="4">
    <location>
        <position position="736"/>
    </location>
</feature>
<evidence type="ECO:0000313" key="9">
    <source>
        <dbReference type="Proteomes" id="UP000630923"/>
    </source>
</evidence>
<dbReference type="Gene3D" id="3.30.565.10">
    <property type="entry name" value="Histidine kinase-like ATPase, C-terminal domain"/>
    <property type="match status" value="1"/>
</dbReference>
<dbReference type="Gene3D" id="3.40.50.2300">
    <property type="match status" value="1"/>
</dbReference>
<feature type="transmembrane region" description="Helical" evidence="5">
    <location>
        <begin position="21"/>
        <end position="46"/>
    </location>
</feature>
<keyword evidence="3 4" id="KW-0597">Phosphoprotein</keyword>
<dbReference type="InterPro" id="IPR011006">
    <property type="entry name" value="CheY-like_superfamily"/>
</dbReference>
<dbReference type="Pfam" id="PF02518">
    <property type="entry name" value="HATPase_c"/>
    <property type="match status" value="1"/>
</dbReference>
<comment type="catalytic activity">
    <reaction evidence="1">
        <text>ATP + protein L-histidine = ADP + protein N-phospho-L-histidine.</text>
        <dbReference type="EC" id="2.7.13.3"/>
    </reaction>
</comment>
<dbReference type="PROSITE" id="PS50110">
    <property type="entry name" value="RESPONSE_REGULATORY"/>
    <property type="match status" value="1"/>
</dbReference>
<dbReference type="PANTHER" id="PTHR43065:SF42">
    <property type="entry name" value="TWO-COMPONENT SENSOR PPRA"/>
    <property type="match status" value="1"/>
</dbReference>
<dbReference type="InterPro" id="IPR036890">
    <property type="entry name" value="HATPase_C_sf"/>
</dbReference>
<keyword evidence="8" id="KW-0418">Kinase</keyword>